<evidence type="ECO:0008006" key="11">
    <source>
        <dbReference type="Google" id="ProtNLM"/>
    </source>
</evidence>
<feature type="region of interest" description="Disordered" evidence="7">
    <location>
        <begin position="213"/>
        <end position="239"/>
    </location>
</feature>
<proteinExistence type="predicted"/>
<evidence type="ECO:0000256" key="3">
    <source>
        <dbReference type="ARBA" id="ARBA00022475"/>
    </source>
</evidence>
<keyword evidence="6 8" id="KW-0472">Membrane</keyword>
<dbReference type="RefSeq" id="WP_286344215.1">
    <property type="nucleotide sequence ID" value="NZ_AP027732.1"/>
</dbReference>
<name>A0ABN6Y285_9MICO</name>
<feature type="transmembrane region" description="Helical" evidence="8">
    <location>
        <begin position="42"/>
        <end position="65"/>
    </location>
</feature>
<evidence type="ECO:0000313" key="9">
    <source>
        <dbReference type="EMBL" id="BDZ51449.1"/>
    </source>
</evidence>
<organism evidence="9 10">
    <name type="scientific">Frondihabitans sucicola</name>
    <dbReference type="NCBI Taxonomy" id="1268041"/>
    <lineage>
        <taxon>Bacteria</taxon>
        <taxon>Bacillati</taxon>
        <taxon>Actinomycetota</taxon>
        <taxon>Actinomycetes</taxon>
        <taxon>Micrococcales</taxon>
        <taxon>Microbacteriaceae</taxon>
        <taxon>Frondihabitans</taxon>
    </lineage>
</organism>
<keyword evidence="10" id="KW-1185">Reference proteome</keyword>
<feature type="transmembrane region" description="Helical" evidence="8">
    <location>
        <begin position="137"/>
        <end position="157"/>
    </location>
</feature>
<evidence type="ECO:0000256" key="8">
    <source>
        <dbReference type="SAM" id="Phobius"/>
    </source>
</evidence>
<comment type="subcellular location">
    <subcellularLocation>
        <location evidence="1">Cell membrane</location>
        <topology evidence="1">Multi-pass membrane protein</topology>
    </subcellularLocation>
</comment>
<keyword evidence="4 8" id="KW-0812">Transmembrane</keyword>
<dbReference type="PANTHER" id="PTHR30193">
    <property type="entry name" value="ABC TRANSPORTER PERMEASE PROTEIN"/>
    <property type="match status" value="1"/>
</dbReference>
<keyword evidence="5 8" id="KW-1133">Transmembrane helix</keyword>
<accession>A0ABN6Y285</accession>
<reference evidence="10" key="1">
    <citation type="journal article" date="2019" name="Int. J. Syst. Evol. Microbiol.">
        <title>The Global Catalogue of Microorganisms (GCM) 10K type strain sequencing project: providing services to taxonomists for standard genome sequencing and annotation.</title>
        <authorList>
            <consortium name="The Broad Institute Genomics Platform"/>
            <consortium name="The Broad Institute Genome Sequencing Center for Infectious Disease"/>
            <person name="Wu L."/>
            <person name="Ma J."/>
        </authorList>
    </citation>
    <scope>NUCLEOTIDE SEQUENCE [LARGE SCALE GENOMIC DNA]</scope>
    <source>
        <strain evidence="10">NBRC 108728</strain>
    </source>
</reference>
<dbReference type="Gene3D" id="1.10.3720.10">
    <property type="entry name" value="MetI-like"/>
    <property type="match status" value="1"/>
</dbReference>
<evidence type="ECO:0000256" key="1">
    <source>
        <dbReference type="ARBA" id="ARBA00004651"/>
    </source>
</evidence>
<protein>
    <recommendedName>
        <fullName evidence="11">Sugar ABC transporter permease</fullName>
    </recommendedName>
</protein>
<dbReference type="InterPro" id="IPR051393">
    <property type="entry name" value="ABC_transporter_permease"/>
</dbReference>
<evidence type="ECO:0000256" key="6">
    <source>
        <dbReference type="ARBA" id="ARBA00023136"/>
    </source>
</evidence>
<keyword evidence="2" id="KW-0813">Transport</keyword>
<dbReference type="SUPFAM" id="SSF161098">
    <property type="entry name" value="MetI-like"/>
    <property type="match status" value="1"/>
</dbReference>
<dbReference type="PANTHER" id="PTHR30193:SF37">
    <property type="entry name" value="INNER MEMBRANE ABC TRANSPORTER PERMEASE PROTEIN YCJO"/>
    <property type="match status" value="1"/>
</dbReference>
<gene>
    <name evidence="9" type="ORF">GCM10025867_36900</name>
</gene>
<evidence type="ECO:0000256" key="4">
    <source>
        <dbReference type="ARBA" id="ARBA00022692"/>
    </source>
</evidence>
<feature type="transmembrane region" description="Helical" evidence="8">
    <location>
        <begin position="104"/>
        <end position="125"/>
    </location>
</feature>
<dbReference type="InterPro" id="IPR035906">
    <property type="entry name" value="MetI-like_sf"/>
</dbReference>
<evidence type="ECO:0000256" key="7">
    <source>
        <dbReference type="SAM" id="MobiDB-lite"/>
    </source>
</evidence>
<evidence type="ECO:0000313" key="10">
    <source>
        <dbReference type="Proteomes" id="UP001321486"/>
    </source>
</evidence>
<evidence type="ECO:0000256" key="2">
    <source>
        <dbReference type="ARBA" id="ARBA00022448"/>
    </source>
</evidence>
<feature type="region of interest" description="Disordered" evidence="7">
    <location>
        <begin position="1"/>
        <end position="24"/>
    </location>
</feature>
<keyword evidence="3" id="KW-1003">Cell membrane</keyword>
<dbReference type="Proteomes" id="UP001321486">
    <property type="component" value="Chromosome"/>
</dbReference>
<sequence length="239" mass="25296">MTTTVTRRADPPAPPQAAPATKHSRIHLSENGPALRHGSVPYWLILPVGLFLAVFSLLPFVWAVLISLQPPLLASSGQITSFSLRNFENVLTDPATLKSLVVTIWYAFLSTVLIIAVSVATALALKAVRHGAGAYQLVLIIPLTLAPPVVVILWQALFDPSSGAVDGIFKQIGLPNQGFYESTHQALYVLVAMAVWSNAGFGPSSSCLPSVLSAPRCSRRPPSTAPGRSAPSGRSPCPS</sequence>
<evidence type="ECO:0000256" key="5">
    <source>
        <dbReference type="ARBA" id="ARBA00022989"/>
    </source>
</evidence>
<dbReference type="EMBL" id="AP027732">
    <property type="protein sequence ID" value="BDZ51449.1"/>
    <property type="molecule type" value="Genomic_DNA"/>
</dbReference>